<accession>A0A2K3JJV4</accession>
<dbReference type="EMBL" id="ASHM01067491">
    <property type="protein sequence ID" value="PNX54317.1"/>
    <property type="molecule type" value="Genomic_DNA"/>
</dbReference>
<protein>
    <submittedName>
        <fullName evidence="1">Gag-pol polyprotein</fullName>
    </submittedName>
</protein>
<dbReference type="SUPFAM" id="SSF57756">
    <property type="entry name" value="Retrovirus zinc finger-like domains"/>
    <property type="match status" value="1"/>
</dbReference>
<name>A0A2K3JJV4_TRIPR</name>
<dbReference type="Proteomes" id="UP000236291">
    <property type="component" value="Unassembled WGS sequence"/>
</dbReference>
<dbReference type="Gene3D" id="4.10.60.10">
    <property type="entry name" value="Zinc finger, CCHC-type"/>
    <property type="match status" value="1"/>
</dbReference>
<dbReference type="AlphaFoldDB" id="A0A2K3JJV4"/>
<sequence>MISDKGTFSTPPSVFATPVHKGKPQGRAELGIDECAFCKEKGHWKAQCPKKFRGDQKNFQKNFKSSSSNVATVAAPSTIGYGSNHVYSSETTSQISNITEQLQKLLATQSHVMSASSVVAIVVAPSTIGYGSNHVY</sequence>
<dbReference type="GO" id="GO:0003676">
    <property type="term" value="F:nucleic acid binding"/>
    <property type="evidence" value="ECO:0007669"/>
    <property type="project" value="InterPro"/>
</dbReference>
<organism evidence="1 2">
    <name type="scientific">Trifolium pratense</name>
    <name type="common">Red clover</name>
    <dbReference type="NCBI Taxonomy" id="57577"/>
    <lineage>
        <taxon>Eukaryota</taxon>
        <taxon>Viridiplantae</taxon>
        <taxon>Streptophyta</taxon>
        <taxon>Embryophyta</taxon>
        <taxon>Tracheophyta</taxon>
        <taxon>Spermatophyta</taxon>
        <taxon>Magnoliopsida</taxon>
        <taxon>eudicotyledons</taxon>
        <taxon>Gunneridae</taxon>
        <taxon>Pentapetalae</taxon>
        <taxon>rosids</taxon>
        <taxon>fabids</taxon>
        <taxon>Fabales</taxon>
        <taxon>Fabaceae</taxon>
        <taxon>Papilionoideae</taxon>
        <taxon>50 kb inversion clade</taxon>
        <taxon>NPAAA clade</taxon>
        <taxon>Hologalegina</taxon>
        <taxon>IRL clade</taxon>
        <taxon>Trifolieae</taxon>
        <taxon>Trifolium</taxon>
    </lineage>
</organism>
<gene>
    <name evidence="1" type="ORF">L195_g047935</name>
</gene>
<evidence type="ECO:0000313" key="2">
    <source>
        <dbReference type="Proteomes" id="UP000236291"/>
    </source>
</evidence>
<reference evidence="1 2" key="2">
    <citation type="journal article" date="2017" name="Front. Plant Sci.">
        <title>Gene Classification and Mining of Molecular Markers Useful in Red Clover (Trifolium pratense) Breeding.</title>
        <authorList>
            <person name="Istvanek J."/>
            <person name="Dluhosova J."/>
            <person name="Dluhos P."/>
            <person name="Patkova L."/>
            <person name="Nedelnik J."/>
            <person name="Repkova J."/>
        </authorList>
    </citation>
    <scope>NUCLEOTIDE SEQUENCE [LARGE SCALE GENOMIC DNA]</scope>
    <source>
        <strain evidence="2">cv. Tatra</strain>
        <tissue evidence="1">Young leaves</tissue>
    </source>
</reference>
<proteinExistence type="predicted"/>
<reference evidence="1 2" key="1">
    <citation type="journal article" date="2014" name="Am. J. Bot.">
        <title>Genome assembly and annotation for red clover (Trifolium pratense; Fabaceae).</title>
        <authorList>
            <person name="Istvanek J."/>
            <person name="Jaros M."/>
            <person name="Krenek A."/>
            <person name="Repkova J."/>
        </authorList>
    </citation>
    <scope>NUCLEOTIDE SEQUENCE [LARGE SCALE GENOMIC DNA]</scope>
    <source>
        <strain evidence="2">cv. Tatra</strain>
        <tissue evidence="1">Young leaves</tissue>
    </source>
</reference>
<evidence type="ECO:0000313" key="1">
    <source>
        <dbReference type="EMBL" id="PNX54317.1"/>
    </source>
</evidence>
<dbReference type="InterPro" id="IPR036875">
    <property type="entry name" value="Znf_CCHC_sf"/>
</dbReference>
<comment type="caution">
    <text evidence="1">The sequence shown here is derived from an EMBL/GenBank/DDBJ whole genome shotgun (WGS) entry which is preliminary data.</text>
</comment>
<dbReference type="GO" id="GO:0008270">
    <property type="term" value="F:zinc ion binding"/>
    <property type="evidence" value="ECO:0007669"/>
    <property type="project" value="InterPro"/>
</dbReference>